<reference evidence="1 2" key="1">
    <citation type="submission" date="2019-09" db="EMBL/GenBank/DDBJ databases">
        <authorList>
            <person name="Brejova B."/>
        </authorList>
    </citation>
    <scope>NUCLEOTIDE SEQUENCE [LARGE SCALE GENOMIC DNA]</scope>
</reference>
<dbReference type="EMBL" id="CABVLU010000002">
    <property type="protein sequence ID" value="VVT51678.1"/>
    <property type="molecule type" value="Genomic_DNA"/>
</dbReference>
<evidence type="ECO:0000313" key="1">
    <source>
        <dbReference type="EMBL" id="VVT51678.1"/>
    </source>
</evidence>
<protein>
    <submittedName>
        <fullName evidence="1">Uncharacterized protein</fullName>
    </submittedName>
</protein>
<proteinExistence type="predicted"/>
<dbReference type="RefSeq" id="XP_031853785.1">
    <property type="nucleotide sequence ID" value="XM_031997894.1"/>
</dbReference>
<dbReference type="AlphaFoldDB" id="A0A5E8BPR8"/>
<dbReference type="Proteomes" id="UP000398389">
    <property type="component" value="Unassembled WGS sequence"/>
</dbReference>
<accession>A0A5E8BPR8</accession>
<gene>
    <name evidence="1" type="ORF">SAPINGB_P003176</name>
</gene>
<evidence type="ECO:0000313" key="2">
    <source>
        <dbReference type="Proteomes" id="UP000398389"/>
    </source>
</evidence>
<name>A0A5E8BPR8_9ASCO</name>
<dbReference type="GeneID" id="43581994"/>
<keyword evidence="2" id="KW-1185">Reference proteome</keyword>
<organism evidence="1 2">
    <name type="scientific">Magnusiomyces paraingens</name>
    <dbReference type="NCBI Taxonomy" id="2606893"/>
    <lineage>
        <taxon>Eukaryota</taxon>
        <taxon>Fungi</taxon>
        <taxon>Dikarya</taxon>
        <taxon>Ascomycota</taxon>
        <taxon>Saccharomycotina</taxon>
        <taxon>Dipodascomycetes</taxon>
        <taxon>Dipodascales</taxon>
        <taxon>Dipodascaceae</taxon>
        <taxon>Magnusiomyces</taxon>
    </lineage>
</organism>
<sequence>MLPLVVDDRYRTGYDDQDRVLWWSMWLSTADRRVDKRPRNVDTGAEINFIHPDVASAFNIELANFAGVFEKPLSFDATVLKGDYEQSIITNNLSFPCRMGCVYPMALLMLKIFTKELMTTLATFT</sequence>